<dbReference type="EMBL" id="VTPC01002744">
    <property type="protein sequence ID" value="KAF2899581.1"/>
    <property type="molecule type" value="Genomic_DNA"/>
</dbReference>
<organism evidence="2 3">
    <name type="scientific">Ignelater luminosus</name>
    <name type="common">Cucubano</name>
    <name type="synonym">Pyrophorus luminosus</name>
    <dbReference type="NCBI Taxonomy" id="2038154"/>
    <lineage>
        <taxon>Eukaryota</taxon>
        <taxon>Metazoa</taxon>
        <taxon>Ecdysozoa</taxon>
        <taxon>Arthropoda</taxon>
        <taxon>Hexapoda</taxon>
        <taxon>Insecta</taxon>
        <taxon>Pterygota</taxon>
        <taxon>Neoptera</taxon>
        <taxon>Endopterygota</taxon>
        <taxon>Coleoptera</taxon>
        <taxon>Polyphaga</taxon>
        <taxon>Elateriformia</taxon>
        <taxon>Elateroidea</taxon>
        <taxon>Elateridae</taxon>
        <taxon>Agrypninae</taxon>
        <taxon>Pyrophorini</taxon>
        <taxon>Ignelater</taxon>
    </lineage>
</organism>
<dbReference type="AlphaFoldDB" id="A0A8K0GHL3"/>
<dbReference type="OrthoDB" id="6608798at2759"/>
<reference evidence="2" key="1">
    <citation type="submission" date="2019-08" db="EMBL/GenBank/DDBJ databases">
        <title>The genome of the North American firefly Photinus pyralis.</title>
        <authorList>
            <consortium name="Photinus pyralis genome working group"/>
            <person name="Fallon T.R."/>
            <person name="Sander Lower S.E."/>
            <person name="Weng J.-K."/>
        </authorList>
    </citation>
    <scope>NUCLEOTIDE SEQUENCE</scope>
    <source>
        <strain evidence="2">TRF0915ILg1</strain>
        <tissue evidence="2">Whole body</tissue>
    </source>
</reference>
<feature type="region of interest" description="Disordered" evidence="1">
    <location>
        <begin position="124"/>
        <end position="143"/>
    </location>
</feature>
<evidence type="ECO:0000313" key="2">
    <source>
        <dbReference type="EMBL" id="KAF2899581.1"/>
    </source>
</evidence>
<protein>
    <submittedName>
        <fullName evidence="2">Uncharacterized protein</fullName>
    </submittedName>
</protein>
<comment type="caution">
    <text evidence="2">The sequence shown here is derived from an EMBL/GenBank/DDBJ whole genome shotgun (WGS) entry which is preliminary data.</text>
</comment>
<keyword evidence="3" id="KW-1185">Reference proteome</keyword>
<dbReference type="Proteomes" id="UP000801492">
    <property type="component" value="Unassembled WGS sequence"/>
</dbReference>
<sequence length="185" mass="20414">MAATLIQEKLVKKIKEAGGFSILVDKTIDVSGVEQMTICALVPVHDQLAESQGYDGPANMAGHINIVLEAMTAPCYPSTNGLAERGVQKVKQALRAMEHELGAPKLRLCRFLIFENYQEVPTKQQPTEPLPIKARADPQPPPEQKAKFKFYLQLNQHLGNQIGTEYLPTALKYPPVVLYFTGDGV</sequence>
<proteinExistence type="predicted"/>
<evidence type="ECO:0000256" key="1">
    <source>
        <dbReference type="SAM" id="MobiDB-lite"/>
    </source>
</evidence>
<name>A0A8K0GHL3_IGNLU</name>
<gene>
    <name evidence="2" type="ORF">ILUMI_06589</name>
</gene>
<evidence type="ECO:0000313" key="3">
    <source>
        <dbReference type="Proteomes" id="UP000801492"/>
    </source>
</evidence>
<accession>A0A8K0GHL3</accession>